<gene>
    <name evidence="1" type="ORF">CB5_LOCUS12433</name>
</gene>
<evidence type="ECO:0000313" key="1">
    <source>
        <dbReference type="EMBL" id="CAD1829222.1"/>
    </source>
</evidence>
<protein>
    <submittedName>
        <fullName evidence="1">Uncharacterized protein</fullName>
    </submittedName>
</protein>
<name>A0A6V7PEC0_ANACO</name>
<proteinExistence type="predicted"/>
<organism evidence="1">
    <name type="scientific">Ananas comosus var. bracteatus</name>
    <name type="common">red pineapple</name>
    <dbReference type="NCBI Taxonomy" id="296719"/>
    <lineage>
        <taxon>Eukaryota</taxon>
        <taxon>Viridiplantae</taxon>
        <taxon>Streptophyta</taxon>
        <taxon>Embryophyta</taxon>
        <taxon>Tracheophyta</taxon>
        <taxon>Spermatophyta</taxon>
        <taxon>Magnoliopsida</taxon>
        <taxon>Liliopsida</taxon>
        <taxon>Poales</taxon>
        <taxon>Bromeliaceae</taxon>
        <taxon>Bromelioideae</taxon>
        <taxon>Ananas</taxon>
    </lineage>
</organism>
<dbReference type="AlphaFoldDB" id="A0A6V7PEC0"/>
<sequence length="242" mass="26842">MRSAFFYDRQLNESVKAERGLLATALEDPANQRFALISEAKIIVLLDLIPWVVYFVVHDYTFWKVVDSVPTYGSHPENCGFKLVPKAQKDWTLVSSRVACSRACTGTRLVLYRYKVDGCTGTAIGLVPVQSRRPRNPSLGFAFSWALYRYKGPCTGSLPTSRHSGDSHRDICSPVRDWAPKWIAVGRLIPRLLGLVAQFTEVSNCPLGTIFNSSHALFFVVSFRAFCTGGGTGSRQGDRIAS</sequence>
<dbReference type="EMBL" id="LR862147">
    <property type="protein sequence ID" value="CAD1829222.1"/>
    <property type="molecule type" value="Genomic_DNA"/>
</dbReference>
<reference evidence="1" key="1">
    <citation type="submission" date="2020-07" db="EMBL/GenBank/DDBJ databases">
        <authorList>
            <person name="Lin J."/>
        </authorList>
    </citation>
    <scope>NUCLEOTIDE SEQUENCE</scope>
</reference>
<accession>A0A6V7PEC0</accession>